<comment type="caution">
    <text evidence="7">The sequence shown here is derived from an EMBL/GenBank/DDBJ whole genome shotgun (WGS) entry which is preliminary data.</text>
</comment>
<dbReference type="GO" id="GO:0003677">
    <property type="term" value="F:DNA binding"/>
    <property type="evidence" value="ECO:0007669"/>
    <property type="project" value="UniProtKB-UniRule"/>
</dbReference>
<evidence type="ECO:0000313" key="8">
    <source>
        <dbReference type="Proteomes" id="UP000018217"/>
    </source>
</evidence>
<dbReference type="NCBIfam" id="NF011940">
    <property type="entry name" value="PRK15411.1"/>
    <property type="match status" value="1"/>
</dbReference>
<keyword evidence="3 5" id="KW-0238">DNA-binding</keyword>
<name>V5Z7U4_9GAMM</name>
<evidence type="ECO:0000313" key="7">
    <source>
        <dbReference type="EMBL" id="CCG86982.1"/>
    </source>
</evidence>
<organism evidence="7 8">
    <name type="scientific">Erwinia piriflorinigrans CFBP 5888</name>
    <dbReference type="NCBI Taxonomy" id="1161919"/>
    <lineage>
        <taxon>Bacteria</taxon>
        <taxon>Pseudomonadati</taxon>
        <taxon>Pseudomonadota</taxon>
        <taxon>Gammaproteobacteria</taxon>
        <taxon>Enterobacterales</taxon>
        <taxon>Erwiniaceae</taxon>
        <taxon>Erwinia</taxon>
    </lineage>
</organism>
<dbReference type="SMART" id="SM00421">
    <property type="entry name" value="HTH_LUXR"/>
    <property type="match status" value="1"/>
</dbReference>
<keyword evidence="8" id="KW-1185">Reference proteome</keyword>
<dbReference type="InterPro" id="IPR000792">
    <property type="entry name" value="Tscrpt_reg_LuxR_C"/>
</dbReference>
<dbReference type="AlphaFoldDB" id="V5Z7U4"/>
<dbReference type="InterPro" id="IPR030866">
    <property type="entry name" value="RcsA"/>
</dbReference>
<evidence type="ECO:0000259" key="6">
    <source>
        <dbReference type="PROSITE" id="PS50043"/>
    </source>
</evidence>
<dbReference type="GO" id="GO:0006355">
    <property type="term" value="P:regulation of DNA-templated transcription"/>
    <property type="evidence" value="ECO:0007669"/>
    <property type="project" value="UniProtKB-UniRule"/>
</dbReference>
<feature type="domain" description="HTH luxR-type" evidence="6">
    <location>
        <begin position="153"/>
        <end position="218"/>
    </location>
</feature>
<comment type="similarity">
    <text evidence="5">Belongs to the RcsA family.</text>
</comment>
<proteinExistence type="inferred from homology"/>
<comment type="function">
    <text evidence="5">Component of the Rcs signaling system, which controls transcription of numerous genes. Binds to DNA to regulate expression of genes.</text>
</comment>
<dbReference type="PROSITE" id="PS00622">
    <property type="entry name" value="HTH_LUXR_1"/>
    <property type="match status" value="1"/>
</dbReference>
<evidence type="ECO:0000256" key="1">
    <source>
        <dbReference type="ARBA" id="ARBA00022606"/>
    </source>
</evidence>
<reference evidence="7 8" key="1">
    <citation type="journal article" date="2013" name="Syst. Appl. Microbiol.">
        <title>Phylogenetic position and virulence apparatus of the pear flower necrosis pathogen Erwinia piriflorinigrans CFBP 5888T as assessed by comparative genomics.</title>
        <authorList>
            <person name="Smits T.H."/>
            <person name="Rezzonico F."/>
            <person name="Lopez M.M."/>
            <person name="Blom J."/>
            <person name="Goesmann A."/>
            <person name="Frey J.E."/>
            <person name="Duffy B."/>
        </authorList>
    </citation>
    <scope>NUCLEOTIDE SEQUENCE [LARGE SCALE GENOMIC DNA]</scope>
    <source>
        <strain evidence="8">CFBP5888</strain>
    </source>
</reference>
<keyword evidence="4 5" id="KW-0804">Transcription</keyword>
<sequence length="229" mass="26434">MRNSSLNLTYNKLVRVAVMPTIIMDSCNYTRLGLTEYMTVKGVKKKNISLINDIEQLYTKCQQLQPGVVFINEDCFIYEPDASERIRKIILQNPDTLFFIFMAISNIHFEEYLYVRNNLIITSKAIKVSTLDSLLVSYFQKRLNPSPRPALSTEVHPLTLSQTESNMLKMWMSGHDTIQISDKMQIKAKTVSSHKGNIKRKIKTHNKQVIYHVVRLTDNVTSGIYVNVR</sequence>
<gene>
    <name evidence="5 7" type="primary">rcsA</name>
    <name evidence="7" type="ORF">EPIR_1617</name>
</gene>
<protein>
    <recommendedName>
        <fullName evidence="5">Transcriptional regulatory protein RcsA</fullName>
    </recommendedName>
</protein>
<dbReference type="Gene3D" id="1.10.10.10">
    <property type="entry name" value="Winged helix-like DNA-binding domain superfamily/Winged helix DNA-binding domain"/>
    <property type="match status" value="1"/>
</dbReference>
<dbReference type="EMBL" id="CAHS01000014">
    <property type="protein sequence ID" value="CCG86982.1"/>
    <property type="molecule type" value="Genomic_DNA"/>
</dbReference>
<evidence type="ECO:0000256" key="3">
    <source>
        <dbReference type="ARBA" id="ARBA00023125"/>
    </source>
</evidence>
<dbReference type="SUPFAM" id="SSF46894">
    <property type="entry name" value="C-terminal effector domain of the bipartite response regulators"/>
    <property type="match status" value="1"/>
</dbReference>
<dbReference type="PROSITE" id="PS50043">
    <property type="entry name" value="HTH_LUXR_2"/>
    <property type="match status" value="1"/>
</dbReference>
<dbReference type="STRING" id="1161919.EPIR_1617"/>
<evidence type="ECO:0000256" key="5">
    <source>
        <dbReference type="HAMAP-Rule" id="MF_00982"/>
    </source>
</evidence>
<accession>V5Z7U4</accession>
<dbReference type="InterPro" id="IPR036388">
    <property type="entry name" value="WH-like_DNA-bd_sf"/>
</dbReference>
<dbReference type="PRINTS" id="PR00038">
    <property type="entry name" value="HTHLUXR"/>
</dbReference>
<keyword evidence="1 5" id="KW-0716">Sensory transduction</keyword>
<dbReference type="InterPro" id="IPR016032">
    <property type="entry name" value="Sig_transdc_resp-reg_C-effctor"/>
</dbReference>
<evidence type="ECO:0000256" key="4">
    <source>
        <dbReference type="ARBA" id="ARBA00023163"/>
    </source>
</evidence>
<dbReference type="HAMAP" id="MF_00982">
    <property type="entry name" value="RcsA"/>
    <property type="match status" value="1"/>
</dbReference>
<keyword evidence="2 5" id="KW-0805">Transcription regulation</keyword>
<dbReference type="Proteomes" id="UP000018217">
    <property type="component" value="Unassembled WGS sequence"/>
</dbReference>
<dbReference type="CDD" id="cd06170">
    <property type="entry name" value="LuxR_C_like"/>
    <property type="match status" value="1"/>
</dbReference>
<evidence type="ECO:0000256" key="2">
    <source>
        <dbReference type="ARBA" id="ARBA00023015"/>
    </source>
</evidence>
<dbReference type="Pfam" id="PF00196">
    <property type="entry name" value="GerE"/>
    <property type="match status" value="1"/>
</dbReference>